<dbReference type="AlphaFoldDB" id="A0A9Q1EU63"/>
<sequence length="142" mass="15483">MRGLDTARPADGYGLRPSRVSSQNSEAFHAEPLSFTPGSAAILATAVVFICECPSTVSQQVRRVPVHQWAGKGNRMSTSGVLHKEKAQGLCSASHRLVPHPPPFSRLDIRRMRMSAATADALRWLSSQRVRSDVAVGMFRTV</sequence>
<dbReference type="EMBL" id="JAINUF010000012">
    <property type="protein sequence ID" value="KAJ8345098.1"/>
    <property type="molecule type" value="Genomic_DNA"/>
</dbReference>
<accession>A0A9Q1EU63</accession>
<evidence type="ECO:0000313" key="1">
    <source>
        <dbReference type="EMBL" id="KAJ8345098.1"/>
    </source>
</evidence>
<evidence type="ECO:0000313" key="2">
    <source>
        <dbReference type="Proteomes" id="UP001152622"/>
    </source>
</evidence>
<name>A0A9Q1EU63_SYNKA</name>
<proteinExistence type="predicted"/>
<keyword evidence="2" id="KW-1185">Reference proteome</keyword>
<dbReference type="Proteomes" id="UP001152622">
    <property type="component" value="Chromosome 12"/>
</dbReference>
<gene>
    <name evidence="1" type="ORF">SKAU_G00292910</name>
</gene>
<organism evidence="1 2">
    <name type="scientific">Synaphobranchus kaupii</name>
    <name type="common">Kaup's arrowtooth eel</name>
    <dbReference type="NCBI Taxonomy" id="118154"/>
    <lineage>
        <taxon>Eukaryota</taxon>
        <taxon>Metazoa</taxon>
        <taxon>Chordata</taxon>
        <taxon>Craniata</taxon>
        <taxon>Vertebrata</taxon>
        <taxon>Euteleostomi</taxon>
        <taxon>Actinopterygii</taxon>
        <taxon>Neopterygii</taxon>
        <taxon>Teleostei</taxon>
        <taxon>Anguilliformes</taxon>
        <taxon>Synaphobranchidae</taxon>
        <taxon>Synaphobranchus</taxon>
    </lineage>
</organism>
<reference evidence="1" key="1">
    <citation type="journal article" date="2023" name="Science">
        <title>Genome structures resolve the early diversification of teleost fishes.</title>
        <authorList>
            <person name="Parey E."/>
            <person name="Louis A."/>
            <person name="Montfort J."/>
            <person name="Bouchez O."/>
            <person name="Roques C."/>
            <person name="Iampietro C."/>
            <person name="Lluch J."/>
            <person name="Castinel A."/>
            <person name="Donnadieu C."/>
            <person name="Desvignes T."/>
            <person name="Floi Bucao C."/>
            <person name="Jouanno E."/>
            <person name="Wen M."/>
            <person name="Mejri S."/>
            <person name="Dirks R."/>
            <person name="Jansen H."/>
            <person name="Henkel C."/>
            <person name="Chen W.J."/>
            <person name="Zahm M."/>
            <person name="Cabau C."/>
            <person name="Klopp C."/>
            <person name="Thompson A.W."/>
            <person name="Robinson-Rechavi M."/>
            <person name="Braasch I."/>
            <person name="Lecointre G."/>
            <person name="Bobe J."/>
            <person name="Postlethwait J.H."/>
            <person name="Berthelot C."/>
            <person name="Roest Crollius H."/>
            <person name="Guiguen Y."/>
        </authorList>
    </citation>
    <scope>NUCLEOTIDE SEQUENCE</scope>
    <source>
        <strain evidence="1">WJC10195</strain>
    </source>
</reference>
<comment type="caution">
    <text evidence="1">The sequence shown here is derived from an EMBL/GenBank/DDBJ whole genome shotgun (WGS) entry which is preliminary data.</text>
</comment>
<protein>
    <submittedName>
        <fullName evidence="1">Uncharacterized protein</fullName>
    </submittedName>
</protein>